<dbReference type="AlphaFoldDB" id="A0A2U8E3N7"/>
<reference evidence="3 4" key="1">
    <citation type="journal article" date="2018" name="Syst. Appl. Microbiol.">
        <title>Ereboglobus luteus gen. nov. sp. nov. from cockroach guts, and new insights into the oxygen relationship of the genera Opitutus and Didymococcus (Verrucomicrobia: Opitutaceae).</title>
        <authorList>
            <person name="Tegtmeier D."/>
            <person name="Belitz A."/>
            <person name="Radek R."/>
            <person name="Heimerl T."/>
            <person name="Brune A."/>
        </authorList>
    </citation>
    <scope>NUCLEOTIDE SEQUENCE [LARGE SCALE GENOMIC DNA]</scope>
    <source>
        <strain evidence="3 4">Ho45</strain>
    </source>
</reference>
<dbReference type="InterPro" id="IPR013425">
    <property type="entry name" value="Autotrns_rpt"/>
</dbReference>
<name>A0A2U8E3N7_9BACT</name>
<evidence type="ECO:0000256" key="1">
    <source>
        <dbReference type="ARBA" id="ARBA00022729"/>
    </source>
</evidence>
<sequence>MVVLPRATMSLPGGHYCRSRCRGTRLGAAFRHWCRTCRRSHPPAGRLIKLGAGSLTLSNTAANRFAGGVHLLEGTLTIADNRALGDNHIVMSYLTNVGGVAGTYGDYFGENLINLIQQPGVSTGGNLLPAVVLSSAGDLFTNSGLSDVTLHIADTADGIDITGDMFIANRIVTLTIDGDATISGRIVGNAGSYGSSAGTLIKNGAGTLTLTGTRNWFYGSSKNYNQINAGRVILKSPHALGSGATTIDPDAYLEFSGVSGTMRQAFVGGGHIEVTHGSDLTFNWRNGTLDDFDGMSGNGSWHPAMNEIGTLAISGQSRFSAIASGTYSSVLGGASVYVTVTEGSSLVIGREGLSARGSGATKIPMTYAILANRIDLSDHSTLVLKPNAYLSTGALIVTDTTCAIAFTASGVSRLRWQEGIDPDTITLVSTGSNSARYIVPHGMELIVNDIPVPVSPNESLPNDNSSSGWCREFVLVNQGANPLKDIAMTLTAIDAIHDTVSSRLADELIDPVTFHVPAKGRKWVNAAWVRYLTSDLDYDNESSTTPGVEGNIKGVIAGLDGMLPGRVMLGFHAGIAENELDTTNDTSLSSKQKFLGLHAAQRFGKFYLSFSADIGRVTTDSFRHEDDNYVRGKWDTSYYSGSIQFGGVFESWAKIKLKPYVGLRYSKIKITNHYERGASPLVIDNFNDTSSQVFYGVALGRKFVIFNRDLAIDLSLARKHTVTAPRATLDTHYFDSPNTPVTLKRGDYYDDPIAIGVSARAALSPHTVVGFAFDYETASNHDRTTLSALVAYTW</sequence>
<dbReference type="SUPFAM" id="SSF103515">
    <property type="entry name" value="Autotransporter"/>
    <property type="match status" value="1"/>
</dbReference>
<dbReference type="Proteomes" id="UP000244896">
    <property type="component" value="Chromosome"/>
</dbReference>
<evidence type="ECO:0000259" key="2">
    <source>
        <dbReference type="PROSITE" id="PS51208"/>
    </source>
</evidence>
<dbReference type="Pfam" id="PF03797">
    <property type="entry name" value="Autotransporter"/>
    <property type="match status" value="1"/>
</dbReference>
<dbReference type="Pfam" id="PF12951">
    <property type="entry name" value="PATR"/>
    <property type="match status" value="2"/>
</dbReference>
<dbReference type="Gene3D" id="2.40.128.130">
    <property type="entry name" value="Autotransporter beta-domain"/>
    <property type="match status" value="1"/>
</dbReference>
<keyword evidence="4" id="KW-1185">Reference proteome</keyword>
<organism evidence="3 4">
    <name type="scientific">Ereboglobus luteus</name>
    <dbReference type="NCBI Taxonomy" id="1796921"/>
    <lineage>
        <taxon>Bacteria</taxon>
        <taxon>Pseudomonadati</taxon>
        <taxon>Verrucomicrobiota</taxon>
        <taxon>Opitutia</taxon>
        <taxon>Opitutales</taxon>
        <taxon>Opitutaceae</taxon>
        <taxon>Ereboglobus</taxon>
    </lineage>
</organism>
<dbReference type="KEGG" id="elut:CKA38_09070"/>
<evidence type="ECO:0000313" key="3">
    <source>
        <dbReference type="EMBL" id="AWI09375.1"/>
    </source>
</evidence>
<dbReference type="InterPro" id="IPR005546">
    <property type="entry name" value="Autotransporte_beta"/>
</dbReference>
<dbReference type="PROSITE" id="PS51208">
    <property type="entry name" value="AUTOTRANSPORTER"/>
    <property type="match status" value="1"/>
</dbReference>
<evidence type="ECO:0000313" key="4">
    <source>
        <dbReference type="Proteomes" id="UP000244896"/>
    </source>
</evidence>
<accession>A0A2U8E3N7</accession>
<dbReference type="NCBIfam" id="TIGR02601">
    <property type="entry name" value="autotrns_rpt"/>
    <property type="match status" value="1"/>
</dbReference>
<dbReference type="SMART" id="SM00869">
    <property type="entry name" value="Autotransporter"/>
    <property type="match status" value="1"/>
</dbReference>
<protein>
    <recommendedName>
        <fullName evidence="2">Autotransporter domain-containing protein</fullName>
    </recommendedName>
</protein>
<proteinExistence type="predicted"/>
<dbReference type="EMBL" id="CP023004">
    <property type="protein sequence ID" value="AWI09375.1"/>
    <property type="molecule type" value="Genomic_DNA"/>
</dbReference>
<dbReference type="InterPro" id="IPR036709">
    <property type="entry name" value="Autotransporte_beta_dom_sf"/>
</dbReference>
<keyword evidence="1" id="KW-0732">Signal</keyword>
<feature type="domain" description="Autotransporter" evidence="2">
    <location>
        <begin position="520"/>
        <end position="794"/>
    </location>
</feature>
<dbReference type="OrthoDB" id="5760545at2"/>
<gene>
    <name evidence="3" type="ORF">CKA38_09070</name>
</gene>